<dbReference type="AlphaFoldDB" id="A0AAW5BKN2"/>
<dbReference type="InterPro" id="IPR012042">
    <property type="entry name" value="NeuTTM/CthTTM-like"/>
</dbReference>
<dbReference type="PANTHER" id="PTHR40114:SF1">
    <property type="entry name" value="SLR0698 PROTEIN"/>
    <property type="match status" value="1"/>
</dbReference>
<dbReference type="SMART" id="SM01118">
    <property type="entry name" value="CYTH"/>
    <property type="match status" value="1"/>
</dbReference>
<sequence length="150" mass="17392">MEIERKYLVNHVPADYMEFPCHAIEQAYLCTSPVVRIRREDDSYYLTYKGKGLMTREEYNLPLNEQAYAHLLKKADGIILTKTRYLIPLEGSNHLTIELDIFEGTYKGLILAEVEFPTEEEALTFTPPQWFGRDVTFSGEYQNSKLACGR</sequence>
<protein>
    <submittedName>
        <fullName evidence="3">CYTH domain-containing protein</fullName>
    </submittedName>
</protein>
<proteinExistence type="predicted"/>
<dbReference type="GeneID" id="97206789"/>
<gene>
    <name evidence="4" type="ORF">G5B36_14390</name>
    <name evidence="3" type="ORF">L0N08_05275</name>
</gene>
<dbReference type="InterPro" id="IPR033469">
    <property type="entry name" value="CYTH-like_dom_sf"/>
</dbReference>
<reference evidence="3" key="3">
    <citation type="submission" date="2022-01" db="EMBL/GenBank/DDBJ databases">
        <title>Collection of gut derived symbiotic bacterial strains cultured from healthy donors.</title>
        <authorList>
            <person name="Lin H."/>
            <person name="Kohout C."/>
            <person name="Waligurski E."/>
            <person name="Pamer E.G."/>
        </authorList>
    </citation>
    <scope>NUCLEOTIDE SEQUENCE</scope>
    <source>
        <strain evidence="3">DFI.6.55</strain>
    </source>
</reference>
<dbReference type="Pfam" id="PF01928">
    <property type="entry name" value="CYTH"/>
    <property type="match status" value="1"/>
</dbReference>
<feature type="domain" description="CYTH" evidence="2">
    <location>
        <begin position="1"/>
        <end position="150"/>
    </location>
</feature>
<evidence type="ECO:0000313" key="4">
    <source>
        <dbReference type="EMBL" id="NSJ49880.1"/>
    </source>
</evidence>
<dbReference type="PIRSF" id="PIRSF016487">
    <property type="entry name" value="CYTH_UCP016487"/>
    <property type="match status" value="1"/>
</dbReference>
<evidence type="ECO:0000313" key="6">
    <source>
        <dbReference type="Proteomes" id="UP001299608"/>
    </source>
</evidence>
<dbReference type="Proteomes" id="UP001299608">
    <property type="component" value="Unassembled WGS sequence"/>
</dbReference>
<reference evidence="4" key="2">
    <citation type="submission" date="2020-02" db="EMBL/GenBank/DDBJ databases">
        <authorList>
            <person name="Littmann E."/>
            <person name="Sorbara M."/>
        </authorList>
    </citation>
    <scope>NUCLEOTIDE SEQUENCE</scope>
    <source>
        <strain evidence="4">MSK.1.17</strain>
    </source>
</reference>
<dbReference type="InterPro" id="IPR023577">
    <property type="entry name" value="CYTH_domain"/>
</dbReference>
<name>A0AAW5BKN2_9FIRM</name>
<organism evidence="3 6">
    <name type="scientific">Enterocloster aldenensis</name>
    <dbReference type="NCBI Taxonomy" id="358742"/>
    <lineage>
        <taxon>Bacteria</taxon>
        <taxon>Bacillati</taxon>
        <taxon>Bacillota</taxon>
        <taxon>Clostridia</taxon>
        <taxon>Lachnospirales</taxon>
        <taxon>Lachnospiraceae</taxon>
        <taxon>Enterocloster</taxon>
    </lineage>
</organism>
<dbReference type="PANTHER" id="PTHR40114">
    <property type="entry name" value="SLR0698 PROTEIN"/>
    <property type="match status" value="1"/>
</dbReference>
<accession>A0AAW5BKN2</accession>
<dbReference type="CDD" id="cd07761">
    <property type="entry name" value="CYTH-like_CthTTM-like"/>
    <property type="match status" value="1"/>
</dbReference>
<evidence type="ECO:0000259" key="2">
    <source>
        <dbReference type="PROSITE" id="PS51707"/>
    </source>
</evidence>
<keyword evidence="5" id="KW-1185">Reference proteome</keyword>
<dbReference type="PROSITE" id="PS51707">
    <property type="entry name" value="CYTH"/>
    <property type="match status" value="1"/>
</dbReference>
<dbReference type="EMBL" id="JAKNGE010000005">
    <property type="protein sequence ID" value="MCG4744816.1"/>
    <property type="molecule type" value="Genomic_DNA"/>
</dbReference>
<dbReference type="SUPFAM" id="SSF55154">
    <property type="entry name" value="CYTH-like phosphatases"/>
    <property type="match status" value="1"/>
</dbReference>
<evidence type="ECO:0000313" key="3">
    <source>
        <dbReference type="EMBL" id="MCG4744816.1"/>
    </source>
</evidence>
<dbReference type="Proteomes" id="UP000669239">
    <property type="component" value="Unassembled WGS sequence"/>
</dbReference>
<comment type="caution">
    <text evidence="3">The sequence shown here is derived from an EMBL/GenBank/DDBJ whole genome shotgun (WGS) entry which is preliminary data.</text>
</comment>
<evidence type="ECO:0000313" key="5">
    <source>
        <dbReference type="Proteomes" id="UP000669239"/>
    </source>
</evidence>
<reference evidence="4 5" key="1">
    <citation type="journal article" date="2020" name="Cell Host Microbe">
        <title>Functional and Genomic Variation between Human-Derived Isolates of Lachnospiraceae Reveals Inter- and Intra-Species Diversity.</title>
        <authorList>
            <person name="Sorbara M.T."/>
            <person name="Littmann E.R."/>
            <person name="Fontana E."/>
            <person name="Moody T.U."/>
            <person name="Kohout C.E."/>
            <person name="Gjonbalaj M."/>
            <person name="Eaton V."/>
            <person name="Seok R."/>
            <person name="Leiner I.M."/>
            <person name="Pamer E.G."/>
        </authorList>
    </citation>
    <scope>NUCLEOTIDE SEQUENCE [LARGE SCALE GENOMIC DNA]</scope>
    <source>
        <strain evidence="4 5">MSK.1.17</strain>
    </source>
</reference>
<evidence type="ECO:0000256" key="1">
    <source>
        <dbReference type="PIRSR" id="PIRSR016487-1"/>
    </source>
</evidence>
<dbReference type="Gene3D" id="2.40.320.10">
    <property type="entry name" value="Hypothetical Protein Pfu-838710-001"/>
    <property type="match status" value="1"/>
</dbReference>
<feature type="active site" description="Proton acceptor" evidence="1">
    <location>
        <position position="28"/>
    </location>
</feature>
<dbReference type="EMBL" id="JAAITT010000019">
    <property type="protein sequence ID" value="NSJ49880.1"/>
    <property type="molecule type" value="Genomic_DNA"/>
</dbReference>
<dbReference type="RefSeq" id="WP_165641157.1">
    <property type="nucleotide sequence ID" value="NZ_BAABZL010000001.1"/>
</dbReference>